<keyword evidence="5 11" id="KW-0067">ATP-binding</keyword>
<dbReference type="Gene3D" id="3.10.290.10">
    <property type="entry name" value="RNA-binding S4 domain"/>
    <property type="match status" value="1"/>
</dbReference>
<comment type="caution">
    <text evidence="14">The sequence shown here is derived from an EMBL/GenBank/DDBJ whole genome shotgun (WGS) entry which is preliminary data.</text>
</comment>
<dbReference type="EC" id="6.1.1.1" evidence="11"/>
<name>A0A2H0A2Y7_9BACT</name>
<dbReference type="InterPro" id="IPR054608">
    <property type="entry name" value="SYY-like_C"/>
</dbReference>
<evidence type="ECO:0000256" key="10">
    <source>
        <dbReference type="ARBA" id="ARBA00060965"/>
    </source>
</evidence>
<evidence type="ECO:0000256" key="7">
    <source>
        <dbReference type="ARBA" id="ARBA00022917"/>
    </source>
</evidence>
<dbReference type="GO" id="GO:0005524">
    <property type="term" value="F:ATP binding"/>
    <property type="evidence" value="ECO:0007669"/>
    <property type="project" value="UniProtKB-UniRule"/>
</dbReference>
<dbReference type="FunFam" id="1.10.240.10:FF:000001">
    <property type="entry name" value="Tyrosine--tRNA ligase"/>
    <property type="match status" value="1"/>
</dbReference>
<dbReference type="InterPro" id="IPR002305">
    <property type="entry name" value="aa-tRNA-synth_Ic"/>
</dbReference>
<dbReference type="PRINTS" id="PR01040">
    <property type="entry name" value="TRNASYNTHTYR"/>
</dbReference>
<dbReference type="NCBIfam" id="TIGR00234">
    <property type="entry name" value="tyrS"/>
    <property type="match status" value="1"/>
</dbReference>
<evidence type="ECO:0000256" key="2">
    <source>
        <dbReference type="ARBA" id="ARBA00022490"/>
    </source>
</evidence>
<dbReference type="GO" id="GO:0042803">
    <property type="term" value="F:protein homodimerization activity"/>
    <property type="evidence" value="ECO:0007669"/>
    <property type="project" value="UniProtKB-ARBA"/>
</dbReference>
<evidence type="ECO:0000256" key="8">
    <source>
        <dbReference type="ARBA" id="ARBA00023146"/>
    </source>
</evidence>
<comment type="catalytic activity">
    <reaction evidence="9 11">
        <text>tRNA(Tyr) + L-tyrosine + ATP = L-tyrosyl-tRNA(Tyr) + AMP + diphosphate + H(+)</text>
        <dbReference type="Rhea" id="RHEA:10220"/>
        <dbReference type="Rhea" id="RHEA-COMP:9706"/>
        <dbReference type="Rhea" id="RHEA-COMP:9707"/>
        <dbReference type="ChEBI" id="CHEBI:15378"/>
        <dbReference type="ChEBI" id="CHEBI:30616"/>
        <dbReference type="ChEBI" id="CHEBI:33019"/>
        <dbReference type="ChEBI" id="CHEBI:58315"/>
        <dbReference type="ChEBI" id="CHEBI:78442"/>
        <dbReference type="ChEBI" id="CHEBI:78536"/>
        <dbReference type="ChEBI" id="CHEBI:456215"/>
        <dbReference type="EC" id="6.1.1.1"/>
    </reaction>
</comment>
<dbReference type="HAMAP" id="MF_02006">
    <property type="entry name" value="Tyr_tRNA_synth_type1"/>
    <property type="match status" value="1"/>
</dbReference>
<dbReference type="SUPFAM" id="SSF52374">
    <property type="entry name" value="Nucleotidylyl transferase"/>
    <property type="match status" value="1"/>
</dbReference>
<dbReference type="InterPro" id="IPR036986">
    <property type="entry name" value="S4_RNA-bd_sf"/>
</dbReference>
<evidence type="ECO:0000313" key="14">
    <source>
        <dbReference type="EMBL" id="PIP39731.1"/>
    </source>
</evidence>
<comment type="subunit">
    <text evidence="11">Homodimer.</text>
</comment>
<evidence type="ECO:0000256" key="12">
    <source>
        <dbReference type="PROSITE-ProRule" id="PRU00182"/>
    </source>
</evidence>
<protein>
    <recommendedName>
        <fullName evidence="11">Tyrosine--tRNA ligase</fullName>
        <ecNumber evidence="11">6.1.1.1</ecNumber>
    </recommendedName>
    <alternativeName>
        <fullName evidence="11">Tyrosyl-tRNA synthetase</fullName>
        <shortName evidence="11">TyrRS</shortName>
    </alternativeName>
</protein>
<evidence type="ECO:0000256" key="1">
    <source>
        <dbReference type="ARBA" id="ARBA00004496"/>
    </source>
</evidence>
<feature type="short sequence motif" description="'HIGH' region" evidence="11">
    <location>
        <begin position="39"/>
        <end position="48"/>
    </location>
</feature>
<dbReference type="InterPro" id="IPR014729">
    <property type="entry name" value="Rossmann-like_a/b/a_fold"/>
</dbReference>
<dbReference type="CDD" id="cd00805">
    <property type="entry name" value="TyrRS_core"/>
    <property type="match status" value="1"/>
</dbReference>
<feature type="binding site" evidence="11">
    <location>
        <position position="169"/>
    </location>
    <ligand>
        <name>L-tyrosine</name>
        <dbReference type="ChEBI" id="CHEBI:58315"/>
    </ligand>
</feature>
<dbReference type="FunFam" id="3.40.50.620:FF:000008">
    <property type="entry name" value="Tyrosine--tRNA ligase"/>
    <property type="match status" value="1"/>
</dbReference>
<feature type="domain" description="Tyrosine--tRNA ligase SYY-like C-terminal" evidence="13">
    <location>
        <begin position="330"/>
        <end position="407"/>
    </location>
</feature>
<evidence type="ECO:0000256" key="3">
    <source>
        <dbReference type="ARBA" id="ARBA00022598"/>
    </source>
</evidence>
<dbReference type="EMBL" id="PCSH01000156">
    <property type="protein sequence ID" value="PIP39731.1"/>
    <property type="molecule type" value="Genomic_DNA"/>
</dbReference>
<keyword evidence="4 11" id="KW-0547">Nucleotide-binding</keyword>
<proteinExistence type="inferred from homology"/>
<sequence length="417" mass="47447">MNKLDVLKERGFVKQCTDEEELEKLMSHSKITYYAGFDPTADSLHVGSLVPIMALSHLQQAGNIPIAIIGGGTTMIGDPSGKTEMRRIMTQDEIETNGVKILEQISRYVEFGDGAGIFLNNTEWLLDLKYIEFLRDIGRYFKVNEMIKNEAYRQRLEREEGLSFIEFNYQLLQAYDFLVLFDRYNCVLQVGGDDQWGNILAGIDLVRRTRQQTVYGLTFPLLTTARGQKMGKTESGTIWLDGNKTSPYEFYQYWINTDDRDVSKFLALFTFLSVNELNELNKLTGEDLRKAKKILAYEVTKLAHGETEAKKAQESSKVLFAKNSGGDLSAVPTTVMKRERFTNGVSVIDLFFETDLVHTKTAARRLIEQGGAYINNGKKVVIDMIVTEEHLENNALLLRSGKKNYHRIVVVQDKVEK</sequence>
<comment type="function">
    <text evidence="11">Catalyzes the attachment of tyrosine to tRNA(Tyr) in a two-step reaction: tyrosine is first activated by ATP to form Tyr-AMP and then transferred to the acceptor end of tRNA(Tyr).</text>
</comment>
<reference evidence="14 15" key="1">
    <citation type="submission" date="2017-09" db="EMBL/GenBank/DDBJ databases">
        <title>Depth-based differentiation of microbial function through sediment-hosted aquifers and enrichment of novel symbionts in the deep terrestrial subsurface.</title>
        <authorList>
            <person name="Probst A.J."/>
            <person name="Ladd B."/>
            <person name="Jarett J.K."/>
            <person name="Geller-Mcgrath D.E."/>
            <person name="Sieber C.M."/>
            <person name="Emerson J.B."/>
            <person name="Anantharaman K."/>
            <person name="Thomas B.C."/>
            <person name="Malmstrom R."/>
            <person name="Stieglmeier M."/>
            <person name="Klingl A."/>
            <person name="Woyke T."/>
            <person name="Ryan C.M."/>
            <person name="Banfield J.F."/>
        </authorList>
    </citation>
    <scope>NUCLEOTIDE SEQUENCE [LARGE SCALE GENOMIC DNA]</scope>
    <source>
        <strain evidence="14">CG23_combo_of_CG06-09_8_20_14_all_40_23</strain>
    </source>
</reference>
<dbReference type="Gene3D" id="1.10.240.10">
    <property type="entry name" value="Tyrosyl-Transfer RNA Synthetase"/>
    <property type="match status" value="1"/>
</dbReference>
<accession>A0A2H0A2Y7</accession>
<feature type="binding site" evidence="11">
    <location>
        <position position="34"/>
    </location>
    <ligand>
        <name>L-tyrosine</name>
        <dbReference type="ChEBI" id="CHEBI:58315"/>
    </ligand>
</feature>
<keyword evidence="8 11" id="KW-0030">Aminoacyl-tRNA synthetase</keyword>
<dbReference type="PANTHER" id="PTHR11766:SF0">
    <property type="entry name" value="TYROSINE--TRNA LIGASE, MITOCHONDRIAL"/>
    <property type="match status" value="1"/>
</dbReference>
<evidence type="ECO:0000256" key="9">
    <source>
        <dbReference type="ARBA" id="ARBA00048248"/>
    </source>
</evidence>
<dbReference type="GO" id="GO:0005829">
    <property type="term" value="C:cytosol"/>
    <property type="evidence" value="ECO:0007669"/>
    <property type="project" value="TreeGrafter"/>
</dbReference>
<dbReference type="InterPro" id="IPR024088">
    <property type="entry name" value="Tyr-tRNA-ligase_bac-type"/>
</dbReference>
<dbReference type="InterPro" id="IPR024107">
    <property type="entry name" value="Tyr-tRNA-ligase_bac_1"/>
</dbReference>
<keyword evidence="3 11" id="KW-0436">Ligase</keyword>
<evidence type="ECO:0000256" key="5">
    <source>
        <dbReference type="ARBA" id="ARBA00022840"/>
    </source>
</evidence>
<feature type="binding site" evidence="11">
    <location>
        <position position="232"/>
    </location>
    <ligand>
        <name>ATP</name>
        <dbReference type="ChEBI" id="CHEBI:30616"/>
    </ligand>
</feature>
<evidence type="ECO:0000256" key="11">
    <source>
        <dbReference type="HAMAP-Rule" id="MF_02006"/>
    </source>
</evidence>
<keyword evidence="7 11" id="KW-0648">Protein biosynthesis</keyword>
<evidence type="ECO:0000256" key="4">
    <source>
        <dbReference type="ARBA" id="ARBA00022741"/>
    </source>
</evidence>
<dbReference type="GO" id="GO:0006437">
    <property type="term" value="P:tyrosyl-tRNA aminoacylation"/>
    <property type="evidence" value="ECO:0007669"/>
    <property type="project" value="UniProtKB-UniRule"/>
</dbReference>
<keyword evidence="2 11" id="KW-0963">Cytoplasm</keyword>
<dbReference type="Pfam" id="PF00579">
    <property type="entry name" value="tRNA-synt_1b"/>
    <property type="match status" value="1"/>
</dbReference>
<dbReference type="SUPFAM" id="SSF55174">
    <property type="entry name" value="Alpha-L RNA-binding motif"/>
    <property type="match status" value="1"/>
</dbReference>
<dbReference type="Pfam" id="PF22421">
    <property type="entry name" value="SYY_C-terminal"/>
    <property type="match status" value="1"/>
</dbReference>
<dbReference type="GO" id="GO:0004831">
    <property type="term" value="F:tyrosine-tRNA ligase activity"/>
    <property type="evidence" value="ECO:0007669"/>
    <property type="project" value="UniProtKB-UniRule"/>
</dbReference>
<dbReference type="Gene3D" id="3.40.50.620">
    <property type="entry name" value="HUPs"/>
    <property type="match status" value="1"/>
</dbReference>
<evidence type="ECO:0000313" key="15">
    <source>
        <dbReference type="Proteomes" id="UP000231067"/>
    </source>
</evidence>
<dbReference type="AlphaFoldDB" id="A0A2H0A2Y7"/>
<comment type="similarity">
    <text evidence="10 11">Belongs to the class-I aminoacyl-tRNA synthetase family. TyrS type 1 subfamily.</text>
</comment>
<comment type="subcellular location">
    <subcellularLocation>
        <location evidence="1 11">Cytoplasm</location>
    </subcellularLocation>
</comment>
<feature type="binding site" evidence="11">
    <location>
        <position position="173"/>
    </location>
    <ligand>
        <name>L-tyrosine</name>
        <dbReference type="ChEBI" id="CHEBI:58315"/>
    </ligand>
</feature>
<dbReference type="Proteomes" id="UP000231067">
    <property type="component" value="Unassembled WGS sequence"/>
</dbReference>
<keyword evidence="6 12" id="KW-0694">RNA-binding</keyword>
<dbReference type="PANTHER" id="PTHR11766">
    <property type="entry name" value="TYROSYL-TRNA SYNTHETASE"/>
    <property type="match status" value="1"/>
</dbReference>
<gene>
    <name evidence="11" type="primary">tyrS</name>
    <name evidence="14" type="ORF">COX18_09110</name>
</gene>
<evidence type="ECO:0000256" key="6">
    <source>
        <dbReference type="ARBA" id="ARBA00022884"/>
    </source>
</evidence>
<feature type="short sequence motif" description="'KMSKS' region" evidence="11">
    <location>
        <begin position="229"/>
        <end position="233"/>
    </location>
</feature>
<organism evidence="14 15">
    <name type="scientific">Candidatus Desantisbacteria bacterium CG23_combo_of_CG06-09_8_20_14_all_40_23</name>
    <dbReference type="NCBI Taxonomy" id="1974550"/>
    <lineage>
        <taxon>Bacteria</taxon>
        <taxon>Candidatus Desantisiibacteriota</taxon>
    </lineage>
</organism>
<dbReference type="PROSITE" id="PS50889">
    <property type="entry name" value="S4"/>
    <property type="match status" value="1"/>
</dbReference>
<dbReference type="InterPro" id="IPR002307">
    <property type="entry name" value="Tyr-tRNA-ligase"/>
</dbReference>
<dbReference type="GO" id="GO:0003723">
    <property type="term" value="F:RNA binding"/>
    <property type="evidence" value="ECO:0007669"/>
    <property type="project" value="UniProtKB-KW"/>
</dbReference>
<evidence type="ECO:0000259" key="13">
    <source>
        <dbReference type="Pfam" id="PF22421"/>
    </source>
</evidence>